<dbReference type="SMART" id="SM00833">
    <property type="entry name" value="CobW_C"/>
    <property type="match status" value="1"/>
</dbReference>
<dbReference type="InterPro" id="IPR011629">
    <property type="entry name" value="CobW-like_C"/>
</dbReference>
<feature type="compositionally biased region" description="Acidic residues" evidence="1">
    <location>
        <begin position="346"/>
        <end position="360"/>
    </location>
</feature>
<dbReference type="InterPro" id="IPR027417">
    <property type="entry name" value="P-loop_NTPase"/>
</dbReference>
<accession>A0A9W7BIV0</accession>
<evidence type="ECO:0000259" key="2">
    <source>
        <dbReference type="SMART" id="SM00833"/>
    </source>
</evidence>
<dbReference type="Gene3D" id="3.40.50.300">
    <property type="entry name" value="P-loop containing nucleotide triphosphate hydrolases"/>
    <property type="match status" value="1"/>
</dbReference>
<dbReference type="InterPro" id="IPR003495">
    <property type="entry name" value="CobW/HypB/UreG_nucleotide-bd"/>
</dbReference>
<dbReference type="InterPro" id="IPR051927">
    <property type="entry name" value="Zn_Chap_cDPG_Synth"/>
</dbReference>
<dbReference type="PANTHER" id="PTHR43603">
    <property type="entry name" value="COBW DOMAIN-CONTAINING PROTEIN DDB_G0274527"/>
    <property type="match status" value="1"/>
</dbReference>
<proteinExistence type="predicted"/>
<dbReference type="SUPFAM" id="SSF52540">
    <property type="entry name" value="P-loop containing nucleoside triphosphate hydrolases"/>
    <property type="match status" value="1"/>
</dbReference>
<dbReference type="Pfam" id="PF07683">
    <property type="entry name" value="CobW_C"/>
    <property type="match status" value="1"/>
</dbReference>
<evidence type="ECO:0000313" key="3">
    <source>
        <dbReference type="EMBL" id="GMH87759.1"/>
    </source>
</evidence>
<dbReference type="CDD" id="cd03112">
    <property type="entry name" value="CobW-like"/>
    <property type="match status" value="1"/>
</dbReference>
<dbReference type="EMBL" id="BRXY01000332">
    <property type="protein sequence ID" value="GMH87759.1"/>
    <property type="molecule type" value="Genomic_DNA"/>
</dbReference>
<feature type="region of interest" description="Disordered" evidence="1">
    <location>
        <begin position="346"/>
        <end position="377"/>
    </location>
</feature>
<comment type="caution">
    <text evidence="3">The sequence shown here is derived from an EMBL/GenBank/DDBJ whole genome shotgun (WGS) entry which is preliminary data.</text>
</comment>
<organism evidence="3 4">
    <name type="scientific">Triparma strigata</name>
    <dbReference type="NCBI Taxonomy" id="1606541"/>
    <lineage>
        <taxon>Eukaryota</taxon>
        <taxon>Sar</taxon>
        <taxon>Stramenopiles</taxon>
        <taxon>Ochrophyta</taxon>
        <taxon>Bolidophyceae</taxon>
        <taxon>Parmales</taxon>
        <taxon>Triparmaceae</taxon>
        <taxon>Triparma</taxon>
    </lineage>
</organism>
<dbReference type="PANTHER" id="PTHR43603:SF1">
    <property type="entry name" value="ZINC-REGULATED GTPASE METALLOPROTEIN ACTIVATOR 1"/>
    <property type="match status" value="1"/>
</dbReference>
<reference evidence="4" key="1">
    <citation type="journal article" date="2023" name="Commun. Biol.">
        <title>Genome analysis of Parmales, the sister group of diatoms, reveals the evolutionary specialization of diatoms from phago-mixotrophs to photoautotrophs.</title>
        <authorList>
            <person name="Ban H."/>
            <person name="Sato S."/>
            <person name="Yoshikawa S."/>
            <person name="Yamada K."/>
            <person name="Nakamura Y."/>
            <person name="Ichinomiya M."/>
            <person name="Sato N."/>
            <person name="Blanc-Mathieu R."/>
            <person name="Endo H."/>
            <person name="Kuwata A."/>
            <person name="Ogata H."/>
        </authorList>
    </citation>
    <scope>NUCLEOTIDE SEQUENCE [LARGE SCALE GENOMIC DNA]</scope>
    <source>
        <strain evidence="4">NIES 3701</strain>
    </source>
</reference>
<name>A0A9W7BIV0_9STRA</name>
<keyword evidence="4" id="KW-1185">Reference proteome</keyword>
<evidence type="ECO:0000256" key="1">
    <source>
        <dbReference type="SAM" id="MobiDB-lite"/>
    </source>
</evidence>
<dbReference type="OrthoDB" id="272672at2759"/>
<dbReference type="SUPFAM" id="SSF90002">
    <property type="entry name" value="Hypothetical protein YjiA, C-terminal domain"/>
    <property type="match status" value="1"/>
</dbReference>
<dbReference type="Proteomes" id="UP001165085">
    <property type="component" value="Unassembled WGS sequence"/>
</dbReference>
<evidence type="ECO:0000313" key="4">
    <source>
        <dbReference type="Proteomes" id="UP001165085"/>
    </source>
</evidence>
<protein>
    <recommendedName>
        <fullName evidence="2">CobW C-terminal domain-containing protein</fullName>
    </recommendedName>
</protein>
<gene>
    <name evidence="3" type="ORF">TrST_g3115</name>
</gene>
<dbReference type="Pfam" id="PF02492">
    <property type="entry name" value="cobW"/>
    <property type="match status" value="1"/>
</dbReference>
<dbReference type="AlphaFoldDB" id="A0A9W7BIV0"/>
<sequence>MSTKTEPPSKKIKLDQRLPVTLLGGFLGAGKTTLLKHILETKHNSSSPFKCAVIVNDMAELNVDKDLIDKSAVVQSDEVIAMQNGCVCCTLKSDLVDQIKALAESKKFDYMIVEASGISEPSEIARLFSECEDDHDHDSEHDGSSLSDHAVLDTCVTVVSAADFFENFESVTSGKNKEMWPKLMVEQIDYADVVIINKTDLVSKEQLDQIEKNVTILNPAATILLSQKSSVDVTKVVATGLYDPAKFKDTPELVIDLNAPPKCCEDAKSRGEAPCCGPEKRVFETELSQVILGSTAQAKTRHETRFGITSFVYKARRPFNPTRLMEFVEKYFVFIVPEEDDCGGCEDEDCDDCDEEEGMENVDGPPLPPPPPQEESAEDVEAIKARQAEAKDKQLVRERIMGHVLRSKGFIWTAHSHDLMGNFHTAGNTLTMDTTDHWNVLKPQAWIGTESEKAVMRRDFVEHWGDRRQEIVFIGHDMRHFAVQEILDECLLDDDEFELGVDGWKATMGDVFLHGDMEEDSSEDEMEEEK</sequence>
<feature type="domain" description="CobW C-terminal" evidence="2">
    <location>
        <begin position="308"/>
        <end position="491"/>
    </location>
</feature>